<dbReference type="EMBL" id="DABGKZ010000002">
    <property type="protein sequence ID" value="HAJ5148801.1"/>
    <property type="molecule type" value="Genomic_DNA"/>
</dbReference>
<reference evidence="1" key="2">
    <citation type="submission" date="2019-11" db="EMBL/GenBank/DDBJ databases">
        <authorList>
            <consortium name="NCBI Pathogen Detection Project"/>
        </authorList>
    </citation>
    <scope>NUCLEOTIDE SEQUENCE</scope>
    <source>
        <strain evidence="1">Ecoli[ST-219]</strain>
    </source>
</reference>
<proteinExistence type="predicted"/>
<accession>A0A7B3IET1</accession>
<gene>
    <name evidence="1" type="ORF">HLZ50_02085</name>
</gene>
<reference evidence="1" key="1">
    <citation type="journal article" date="2018" name="Genome Biol.">
        <title>SKESA: strategic k-mer extension for scrupulous assemblies.</title>
        <authorList>
            <person name="Souvorov A."/>
            <person name="Agarwala R."/>
            <person name="Lipman D.J."/>
        </authorList>
    </citation>
    <scope>NUCLEOTIDE SEQUENCE [LARGE SCALE GENOMIC DNA]</scope>
    <source>
        <strain evidence="1">Ecoli[ST-219]</strain>
        <strain>ecoli[ST-219]</strain>
    </source>
</reference>
<sequence>MQRVKNFSWNKCLKIVHEKSMNYITLKKNIPSLLESTTCFQVSFRRDLPQIGKARFFLSYRPLILPLHFFLHSND</sequence>
<protein>
    <submittedName>
        <fullName evidence="1">Uncharacterized protein</fullName>
    </submittedName>
</protein>
<dbReference type="Proteomes" id="UP000840371">
    <property type="component" value="Unassembled WGS sequence"/>
</dbReference>
<name>A0A7B3IET1_ECOLX</name>
<dbReference type="AlphaFoldDB" id="A0A7B3IET1"/>
<organism evidence="1">
    <name type="scientific">Escherichia coli</name>
    <dbReference type="NCBI Taxonomy" id="562"/>
    <lineage>
        <taxon>Bacteria</taxon>
        <taxon>Pseudomonadati</taxon>
        <taxon>Pseudomonadota</taxon>
        <taxon>Gammaproteobacteria</taxon>
        <taxon>Enterobacterales</taxon>
        <taxon>Enterobacteriaceae</taxon>
        <taxon>Escherichia</taxon>
    </lineage>
</organism>
<evidence type="ECO:0000313" key="1">
    <source>
        <dbReference type="EMBL" id="HAJ5148801.1"/>
    </source>
</evidence>
<comment type="caution">
    <text evidence="1">The sequence shown here is derived from an EMBL/GenBank/DDBJ whole genome shotgun (WGS) entry which is preliminary data.</text>
</comment>